<keyword evidence="5 11" id="KW-0853">WD repeat</keyword>
<dbReference type="InterPro" id="IPR044536">
    <property type="entry name" value="PEX7"/>
</dbReference>
<dbReference type="InterPro" id="IPR019775">
    <property type="entry name" value="WD40_repeat_CS"/>
</dbReference>
<dbReference type="PROSITE" id="PS50294">
    <property type="entry name" value="WD_REPEATS_REGION"/>
    <property type="match status" value="2"/>
</dbReference>
<evidence type="ECO:0000256" key="3">
    <source>
        <dbReference type="ARBA" id="ARBA00022448"/>
    </source>
</evidence>
<keyword evidence="14" id="KW-1185">Reference proteome</keyword>
<dbReference type="InterPro" id="IPR020472">
    <property type="entry name" value="WD40_PAC1"/>
</dbReference>
<dbReference type="Pfam" id="PF00400">
    <property type="entry name" value="WD40"/>
    <property type="match status" value="5"/>
</dbReference>
<sequence length="393" mass="41535">MSSIPPGGGGSAAPPPLRPPPAASSLSAPLIARIPTQGFAGYNLAWSPFYPDKLALAGAANYGLVGNGRVHIFGTGAIGGAGRGGGAAGIRVEKGFDTQDGLYDVAWSEMHENQLVTGSGDGSIKLWDITLAATYTNKCPSSFQEHPIRNWAEHTREVFSVDWNNLKKELFASSSWDGSVRVWHPEQPRSLLAIGSHSACVYGVAWSPHNPDLLASACGDGHLRLFDVRQGPNAPPAAAVPVGGEVLSLDWNKYRPLHIATGSTDRAIKVWDLRSAANRSVPQPPASSAGAGPLGGEISTVLMGHEYAVRRVAWSPHNASILGSTSYDMSARIWDADVGAAIQSGPRIGAQGALRRRHDAHTEFVVGMAWSLFQQGVVATCAWDCETHLWAAG</sequence>
<feature type="repeat" description="WD" evidence="11">
    <location>
        <begin position="194"/>
        <end position="231"/>
    </location>
</feature>
<comment type="subcellular location">
    <subcellularLocation>
        <location evidence="2">Cytoplasm</location>
        <location evidence="2">Cytosol</location>
    </subcellularLocation>
    <subcellularLocation>
        <location evidence="1">Peroxisome matrix</location>
    </subcellularLocation>
</comment>
<dbReference type="GeneID" id="37033710"/>
<evidence type="ECO:0000256" key="11">
    <source>
        <dbReference type="PROSITE-ProRule" id="PRU00221"/>
    </source>
</evidence>
<dbReference type="InterPro" id="IPR036322">
    <property type="entry name" value="WD40_repeat_dom_sf"/>
</dbReference>
<dbReference type="PROSITE" id="PS00678">
    <property type="entry name" value="WD_REPEATS_1"/>
    <property type="match status" value="2"/>
</dbReference>
<feature type="compositionally biased region" description="Gly residues" evidence="12">
    <location>
        <begin position="1"/>
        <end position="11"/>
    </location>
</feature>
<evidence type="ECO:0000256" key="10">
    <source>
        <dbReference type="ARBA" id="ARBA00032565"/>
    </source>
</evidence>
<dbReference type="GO" id="GO:0016558">
    <property type="term" value="P:protein import into peroxisome matrix"/>
    <property type="evidence" value="ECO:0007669"/>
    <property type="project" value="InterPro"/>
</dbReference>
<dbReference type="Gene3D" id="2.130.10.10">
    <property type="entry name" value="YVTN repeat-like/Quinoprotein amine dehydrogenase"/>
    <property type="match status" value="1"/>
</dbReference>
<dbReference type="FunCoup" id="A0A316W1H1">
    <property type="interactions" value="52"/>
</dbReference>
<evidence type="ECO:0000256" key="5">
    <source>
        <dbReference type="ARBA" id="ARBA00022574"/>
    </source>
</evidence>
<feature type="repeat" description="WD" evidence="11">
    <location>
        <begin position="302"/>
        <end position="344"/>
    </location>
</feature>
<gene>
    <name evidence="13" type="ORF">IE81DRAFT_290116</name>
</gene>
<dbReference type="SUPFAM" id="SSF50978">
    <property type="entry name" value="WD40 repeat-like"/>
    <property type="match status" value="1"/>
</dbReference>
<evidence type="ECO:0000256" key="4">
    <source>
        <dbReference type="ARBA" id="ARBA00022490"/>
    </source>
</evidence>
<evidence type="ECO:0000256" key="9">
    <source>
        <dbReference type="ARBA" id="ARBA00024017"/>
    </source>
</evidence>
<dbReference type="InParanoid" id="A0A316W1H1"/>
<feature type="compositionally biased region" description="Pro residues" evidence="12">
    <location>
        <begin position="13"/>
        <end position="22"/>
    </location>
</feature>
<dbReference type="AlphaFoldDB" id="A0A316W1H1"/>
<dbReference type="PANTHER" id="PTHR46027">
    <property type="entry name" value="PEROXISOMAL TARGETING SIGNAL 2 RECEPTOR"/>
    <property type="match status" value="1"/>
</dbReference>
<dbReference type="PANTHER" id="PTHR46027:SF1">
    <property type="entry name" value="PEROXISOMAL TARGETING SIGNAL 2 RECEPTOR"/>
    <property type="match status" value="1"/>
</dbReference>
<dbReference type="OrthoDB" id="273771at2759"/>
<proteinExistence type="inferred from homology"/>
<keyword evidence="7" id="KW-0653">Protein transport</keyword>
<evidence type="ECO:0000313" key="14">
    <source>
        <dbReference type="Proteomes" id="UP000245783"/>
    </source>
</evidence>
<accession>A0A316W1H1</accession>
<keyword evidence="6" id="KW-0677">Repeat</keyword>
<organism evidence="13 14">
    <name type="scientific">Ceraceosorus guamensis</name>
    <dbReference type="NCBI Taxonomy" id="1522189"/>
    <lineage>
        <taxon>Eukaryota</taxon>
        <taxon>Fungi</taxon>
        <taxon>Dikarya</taxon>
        <taxon>Basidiomycota</taxon>
        <taxon>Ustilaginomycotina</taxon>
        <taxon>Exobasidiomycetes</taxon>
        <taxon>Ceraceosorales</taxon>
        <taxon>Ceraceosoraceae</taxon>
        <taxon>Ceraceosorus</taxon>
    </lineage>
</organism>
<evidence type="ECO:0000256" key="7">
    <source>
        <dbReference type="ARBA" id="ARBA00022927"/>
    </source>
</evidence>
<dbReference type="GO" id="GO:0005053">
    <property type="term" value="F:peroxisome matrix targeting signal-2 binding"/>
    <property type="evidence" value="ECO:0007669"/>
    <property type="project" value="InterPro"/>
</dbReference>
<dbReference type="RefSeq" id="XP_025369763.1">
    <property type="nucleotide sequence ID" value="XM_025511840.1"/>
</dbReference>
<evidence type="ECO:0000313" key="13">
    <source>
        <dbReference type="EMBL" id="PWN42603.1"/>
    </source>
</evidence>
<feature type="repeat" description="WD" evidence="11">
    <location>
        <begin position="259"/>
        <end position="281"/>
    </location>
</feature>
<dbReference type="PROSITE" id="PS50082">
    <property type="entry name" value="WD_REPEATS_2"/>
    <property type="match status" value="5"/>
</dbReference>
<keyword evidence="4" id="KW-0963">Cytoplasm</keyword>
<evidence type="ECO:0000256" key="8">
    <source>
        <dbReference type="ARBA" id="ARBA00023140"/>
    </source>
</evidence>
<feature type="repeat" description="WD" evidence="11">
    <location>
        <begin position="151"/>
        <end position="193"/>
    </location>
</feature>
<dbReference type="STRING" id="1522189.A0A316W1H1"/>
<feature type="region of interest" description="Disordered" evidence="12">
    <location>
        <begin position="1"/>
        <end position="24"/>
    </location>
</feature>
<dbReference type="GO" id="GO:0005782">
    <property type="term" value="C:peroxisomal matrix"/>
    <property type="evidence" value="ECO:0007669"/>
    <property type="project" value="UniProtKB-SubCell"/>
</dbReference>
<dbReference type="Proteomes" id="UP000245783">
    <property type="component" value="Unassembled WGS sequence"/>
</dbReference>
<evidence type="ECO:0000256" key="6">
    <source>
        <dbReference type="ARBA" id="ARBA00022737"/>
    </source>
</evidence>
<dbReference type="GO" id="GO:0005829">
    <property type="term" value="C:cytosol"/>
    <property type="evidence" value="ECO:0007669"/>
    <property type="project" value="UniProtKB-SubCell"/>
</dbReference>
<protein>
    <recommendedName>
        <fullName evidence="10">Peroxin-7</fullName>
    </recommendedName>
</protein>
<keyword evidence="3" id="KW-0813">Transport</keyword>
<dbReference type="EMBL" id="KZ819378">
    <property type="protein sequence ID" value="PWN42603.1"/>
    <property type="molecule type" value="Genomic_DNA"/>
</dbReference>
<evidence type="ECO:0000256" key="2">
    <source>
        <dbReference type="ARBA" id="ARBA00004514"/>
    </source>
</evidence>
<dbReference type="InterPro" id="IPR001680">
    <property type="entry name" value="WD40_rpt"/>
</dbReference>
<comment type="similarity">
    <text evidence="9">Belongs to the WD repeat peroxin-7 family.</text>
</comment>
<evidence type="ECO:0000256" key="12">
    <source>
        <dbReference type="SAM" id="MobiDB-lite"/>
    </source>
</evidence>
<dbReference type="SMART" id="SM00320">
    <property type="entry name" value="WD40"/>
    <property type="match status" value="6"/>
</dbReference>
<evidence type="ECO:0000256" key="1">
    <source>
        <dbReference type="ARBA" id="ARBA00004253"/>
    </source>
</evidence>
<feature type="repeat" description="WD" evidence="11">
    <location>
        <begin position="115"/>
        <end position="129"/>
    </location>
</feature>
<reference evidence="13 14" key="1">
    <citation type="journal article" date="2018" name="Mol. Biol. Evol.">
        <title>Broad Genomic Sampling Reveals a Smut Pathogenic Ancestry of the Fungal Clade Ustilaginomycotina.</title>
        <authorList>
            <person name="Kijpornyongpan T."/>
            <person name="Mondo S.J."/>
            <person name="Barry K."/>
            <person name="Sandor L."/>
            <person name="Lee J."/>
            <person name="Lipzen A."/>
            <person name="Pangilinan J."/>
            <person name="LaButti K."/>
            <person name="Hainaut M."/>
            <person name="Henrissat B."/>
            <person name="Grigoriev I.V."/>
            <person name="Spatafora J.W."/>
            <person name="Aime M.C."/>
        </authorList>
    </citation>
    <scope>NUCLEOTIDE SEQUENCE [LARGE SCALE GENOMIC DNA]</scope>
    <source>
        <strain evidence="13 14">MCA 4658</strain>
    </source>
</reference>
<dbReference type="InterPro" id="IPR015943">
    <property type="entry name" value="WD40/YVTN_repeat-like_dom_sf"/>
</dbReference>
<dbReference type="PRINTS" id="PR00320">
    <property type="entry name" value="GPROTEINBRPT"/>
</dbReference>
<keyword evidence="8" id="KW-0576">Peroxisome</keyword>
<name>A0A316W1H1_9BASI</name>